<dbReference type="GO" id="GO:0008360">
    <property type="term" value="P:regulation of cell shape"/>
    <property type="evidence" value="ECO:0007669"/>
    <property type="project" value="UniProtKB-KW"/>
</dbReference>
<evidence type="ECO:0000313" key="9">
    <source>
        <dbReference type="EMBL" id="AKT35948.1"/>
    </source>
</evidence>
<dbReference type="GO" id="GO:0071555">
    <property type="term" value="P:cell wall organization"/>
    <property type="evidence" value="ECO:0007669"/>
    <property type="project" value="UniProtKB-KW"/>
</dbReference>
<dbReference type="GO" id="GO:0018104">
    <property type="term" value="P:peptidoglycan-protein cross-linking"/>
    <property type="evidence" value="ECO:0007669"/>
    <property type="project" value="TreeGrafter"/>
</dbReference>
<evidence type="ECO:0000256" key="4">
    <source>
        <dbReference type="ARBA" id="ARBA00022960"/>
    </source>
</evidence>
<dbReference type="KEGG" id="ccro:CMC5_000600"/>
<keyword evidence="4" id="KW-0133">Cell shape</keyword>
<dbReference type="InterPro" id="IPR050979">
    <property type="entry name" value="LD-transpeptidase"/>
</dbReference>
<feature type="domain" description="L,D-TPase catalytic" evidence="8">
    <location>
        <begin position="358"/>
        <end position="503"/>
    </location>
</feature>
<dbReference type="SUPFAM" id="SSF141523">
    <property type="entry name" value="L,D-transpeptidase catalytic domain-like"/>
    <property type="match status" value="1"/>
</dbReference>
<dbReference type="GO" id="GO:0016740">
    <property type="term" value="F:transferase activity"/>
    <property type="evidence" value="ECO:0007669"/>
    <property type="project" value="UniProtKB-KW"/>
</dbReference>
<comment type="pathway">
    <text evidence="1">Cell wall biogenesis; peptidoglycan biosynthesis.</text>
</comment>
<gene>
    <name evidence="9" type="ORF">CMC5_000600</name>
</gene>
<evidence type="ECO:0000256" key="7">
    <source>
        <dbReference type="SAM" id="MobiDB-lite"/>
    </source>
</evidence>
<evidence type="ECO:0000256" key="6">
    <source>
        <dbReference type="ARBA" id="ARBA00023316"/>
    </source>
</evidence>
<dbReference type="PANTHER" id="PTHR30582">
    <property type="entry name" value="L,D-TRANSPEPTIDASE"/>
    <property type="match status" value="1"/>
</dbReference>
<proteinExistence type="inferred from homology"/>
<evidence type="ECO:0000256" key="5">
    <source>
        <dbReference type="ARBA" id="ARBA00022984"/>
    </source>
</evidence>
<evidence type="ECO:0000256" key="2">
    <source>
        <dbReference type="ARBA" id="ARBA00005992"/>
    </source>
</evidence>
<accession>A0A0K1E5U6</accession>
<evidence type="ECO:0000313" key="10">
    <source>
        <dbReference type="Proteomes" id="UP000067626"/>
    </source>
</evidence>
<feature type="region of interest" description="Disordered" evidence="7">
    <location>
        <begin position="1"/>
        <end position="29"/>
    </location>
</feature>
<evidence type="ECO:0000256" key="1">
    <source>
        <dbReference type="ARBA" id="ARBA00004752"/>
    </source>
</evidence>
<dbReference type="EMBL" id="CP012159">
    <property type="protein sequence ID" value="AKT35948.1"/>
    <property type="molecule type" value="Genomic_DNA"/>
</dbReference>
<organism evidence="9 10">
    <name type="scientific">Chondromyces crocatus</name>
    <dbReference type="NCBI Taxonomy" id="52"/>
    <lineage>
        <taxon>Bacteria</taxon>
        <taxon>Pseudomonadati</taxon>
        <taxon>Myxococcota</taxon>
        <taxon>Polyangia</taxon>
        <taxon>Polyangiales</taxon>
        <taxon>Polyangiaceae</taxon>
        <taxon>Chondromyces</taxon>
    </lineage>
</organism>
<dbReference type="PANTHER" id="PTHR30582:SF2">
    <property type="entry name" value="L,D-TRANSPEPTIDASE YCIB-RELATED"/>
    <property type="match status" value="1"/>
</dbReference>
<keyword evidence="10" id="KW-1185">Reference proteome</keyword>
<dbReference type="InterPro" id="IPR005490">
    <property type="entry name" value="LD_TPept_cat_dom"/>
</dbReference>
<comment type="similarity">
    <text evidence="2">Belongs to the YkuD family.</text>
</comment>
<dbReference type="STRING" id="52.CMC5_000600"/>
<keyword evidence="5" id="KW-0573">Peptidoglycan synthesis</keyword>
<dbReference type="GO" id="GO:0071972">
    <property type="term" value="F:peptidoglycan L,D-transpeptidase activity"/>
    <property type="evidence" value="ECO:0007669"/>
    <property type="project" value="TreeGrafter"/>
</dbReference>
<reference evidence="9 10" key="1">
    <citation type="submission" date="2015-07" db="EMBL/GenBank/DDBJ databases">
        <title>Genome analysis of myxobacterium Chondromyces crocatus Cm c5 reveals a high potential for natural compound synthesis and the genetic basis for the loss of fruiting body formation.</title>
        <authorList>
            <person name="Zaburannyi N."/>
            <person name="Bunk B."/>
            <person name="Maier J."/>
            <person name="Overmann J."/>
            <person name="Mueller R."/>
        </authorList>
    </citation>
    <scope>NUCLEOTIDE SEQUENCE [LARGE SCALE GENOMIC DNA]</scope>
    <source>
        <strain evidence="9 10">Cm c5</strain>
    </source>
</reference>
<evidence type="ECO:0000256" key="3">
    <source>
        <dbReference type="ARBA" id="ARBA00022679"/>
    </source>
</evidence>
<dbReference type="Gene3D" id="2.40.440.10">
    <property type="entry name" value="L,D-transpeptidase catalytic domain-like"/>
    <property type="match status" value="1"/>
</dbReference>
<dbReference type="InterPro" id="IPR038063">
    <property type="entry name" value="Transpep_catalytic_dom"/>
</dbReference>
<dbReference type="Proteomes" id="UP000067626">
    <property type="component" value="Chromosome"/>
</dbReference>
<evidence type="ECO:0000259" key="8">
    <source>
        <dbReference type="Pfam" id="PF03734"/>
    </source>
</evidence>
<dbReference type="GO" id="GO:0005576">
    <property type="term" value="C:extracellular region"/>
    <property type="evidence" value="ECO:0007669"/>
    <property type="project" value="TreeGrafter"/>
</dbReference>
<dbReference type="AlphaFoldDB" id="A0A0K1E5U6"/>
<dbReference type="Pfam" id="PF03734">
    <property type="entry name" value="YkuD"/>
    <property type="match status" value="1"/>
</dbReference>
<dbReference type="UniPathway" id="UPA00219"/>
<keyword evidence="6" id="KW-0961">Cell wall biogenesis/degradation</keyword>
<protein>
    <recommendedName>
        <fullName evidence="8">L,D-TPase catalytic domain-containing protein</fullName>
    </recommendedName>
</protein>
<dbReference type="CDD" id="cd16913">
    <property type="entry name" value="YkuD_like"/>
    <property type="match status" value="1"/>
</dbReference>
<keyword evidence="3" id="KW-0808">Transferase</keyword>
<name>A0A0K1E5U6_CHOCO</name>
<sequence length="507" mass="55275">MEAAREAQVLPQGSTPVAPANSDGTSAAEVALQVSPEAPLSEKAVADDGRPRLAAIDHFAYIYRKPAREGLALGYIRLGTSVPLLSDQPVQGAGCPRGFYRVAPRGYACLDYRTTLDLQDPTYVALSRRAPDPDAVWPYQYAFSNGAPMYSRLPTLEEQEKAEQRFGPPGSFVQLAEWSRGHEELLTTAPIAASHPAPEDVFDGHRRKVGSGLRNPKTLVWRVIPNGSMLAYAEAFEALGRVWLLTPDLMVVPADRVRAVKRSQFKGVTLGQGLELPLAWNRTHDPKPKYRRSEEGVVREAGGVSAKSPVAILEPRVTIGKRAFFELRDEPGVLVDEADVTVSRTRPELPRGVSPGSKWIEVKILPGTLTAYEGNRPVYATLFSPGKGGVPVPGHDHTRYATTATGFFPVEWKERAATMSNEKYGEPKVLWFTDVPAIQYLKAPLALHVAYWHEDFGNPKSAECVNVSALDGHWLFGWTDPALPEGWGAMRPGGGNGPSTPVIVSAM</sequence>